<keyword evidence="3" id="KW-1185">Reference proteome</keyword>
<proteinExistence type="predicted"/>
<dbReference type="PANTHER" id="PTHR33336:SF15">
    <property type="entry name" value="ABM DOMAIN-CONTAINING PROTEIN"/>
    <property type="match status" value="1"/>
</dbReference>
<name>A0A3D8J5X5_9HELI</name>
<dbReference type="GO" id="GO:0004497">
    <property type="term" value="F:monooxygenase activity"/>
    <property type="evidence" value="ECO:0007669"/>
    <property type="project" value="UniProtKB-KW"/>
</dbReference>
<sequence length="80" mass="9629">MYSFVEASQELIVKSRQECGCRFYDLMVKDDNKEILCFLEEWQDKEALDLHMKTEHFIKAMGTLKSFWTQDPQVEIYQEI</sequence>
<keyword evidence="2" id="KW-0560">Oxidoreductase</keyword>
<reference evidence="2 3" key="1">
    <citation type="submission" date="2018-04" db="EMBL/GenBank/DDBJ databases">
        <title>Novel Campyloabacter and Helicobacter Species and Strains.</title>
        <authorList>
            <person name="Mannion A.J."/>
            <person name="Shen Z."/>
            <person name="Fox J.G."/>
        </authorList>
    </citation>
    <scope>NUCLEOTIDE SEQUENCE [LARGE SCALE GENOMIC DNA]</scope>
    <source>
        <strain evidence="2 3">MIT 97-5075</strain>
    </source>
</reference>
<comment type="caution">
    <text evidence="2">The sequence shown here is derived from an EMBL/GenBank/DDBJ whole genome shotgun (WGS) entry which is preliminary data.</text>
</comment>
<dbReference type="InterPro" id="IPR007138">
    <property type="entry name" value="ABM_dom"/>
</dbReference>
<dbReference type="PROSITE" id="PS51725">
    <property type="entry name" value="ABM"/>
    <property type="match status" value="1"/>
</dbReference>
<dbReference type="SUPFAM" id="SSF54909">
    <property type="entry name" value="Dimeric alpha+beta barrel"/>
    <property type="match status" value="1"/>
</dbReference>
<dbReference type="InterPro" id="IPR011008">
    <property type="entry name" value="Dimeric_a/b-barrel"/>
</dbReference>
<organism evidence="2 3">
    <name type="scientific">Helicobacter aurati</name>
    <dbReference type="NCBI Taxonomy" id="137778"/>
    <lineage>
        <taxon>Bacteria</taxon>
        <taxon>Pseudomonadati</taxon>
        <taxon>Campylobacterota</taxon>
        <taxon>Epsilonproteobacteria</taxon>
        <taxon>Campylobacterales</taxon>
        <taxon>Helicobacteraceae</taxon>
        <taxon>Helicobacter</taxon>
    </lineage>
</organism>
<keyword evidence="2" id="KW-0503">Monooxygenase</keyword>
<evidence type="ECO:0000313" key="3">
    <source>
        <dbReference type="Proteomes" id="UP000256424"/>
    </source>
</evidence>
<feature type="domain" description="ABM" evidence="1">
    <location>
        <begin position="1"/>
        <end position="76"/>
    </location>
</feature>
<evidence type="ECO:0000259" key="1">
    <source>
        <dbReference type="PROSITE" id="PS51725"/>
    </source>
</evidence>
<protein>
    <submittedName>
        <fullName evidence="2">Antibiotic biosynthesis monooxygenase</fullName>
    </submittedName>
</protein>
<dbReference type="Proteomes" id="UP000256424">
    <property type="component" value="Unassembled WGS sequence"/>
</dbReference>
<dbReference type="EMBL" id="NXLW01000004">
    <property type="protein sequence ID" value="RDU72897.1"/>
    <property type="molecule type" value="Genomic_DNA"/>
</dbReference>
<dbReference type="AlphaFoldDB" id="A0A3D8J5X5"/>
<gene>
    <name evidence="2" type="ORF">CQA66_03135</name>
</gene>
<dbReference type="Pfam" id="PF03992">
    <property type="entry name" value="ABM"/>
    <property type="match status" value="1"/>
</dbReference>
<dbReference type="InterPro" id="IPR050744">
    <property type="entry name" value="AI-2_Isomerase_LsrG"/>
</dbReference>
<evidence type="ECO:0000313" key="2">
    <source>
        <dbReference type="EMBL" id="RDU72897.1"/>
    </source>
</evidence>
<dbReference type="PANTHER" id="PTHR33336">
    <property type="entry name" value="QUINOL MONOOXYGENASE YGIN-RELATED"/>
    <property type="match status" value="1"/>
</dbReference>
<accession>A0A3D8J5X5</accession>
<dbReference type="Gene3D" id="3.30.70.100">
    <property type="match status" value="1"/>
</dbReference>